<feature type="transmembrane region" description="Helical" evidence="1">
    <location>
        <begin position="206"/>
        <end position="224"/>
    </location>
</feature>
<evidence type="ECO:0000313" key="2">
    <source>
        <dbReference type="EMBL" id="TCZ67908.1"/>
    </source>
</evidence>
<organism evidence="2 3">
    <name type="scientific">Flaviaesturariibacter aridisoli</name>
    <dbReference type="NCBI Taxonomy" id="2545761"/>
    <lineage>
        <taxon>Bacteria</taxon>
        <taxon>Pseudomonadati</taxon>
        <taxon>Bacteroidota</taxon>
        <taxon>Chitinophagia</taxon>
        <taxon>Chitinophagales</taxon>
        <taxon>Chitinophagaceae</taxon>
        <taxon>Flaviaestuariibacter</taxon>
    </lineage>
</organism>
<name>A0A4R4DVV6_9BACT</name>
<dbReference type="AlphaFoldDB" id="A0A4R4DVV6"/>
<dbReference type="RefSeq" id="WP_131853177.1">
    <property type="nucleotide sequence ID" value="NZ_SKFH01000031.1"/>
</dbReference>
<keyword evidence="3" id="KW-1185">Reference proteome</keyword>
<keyword evidence="1" id="KW-0812">Transmembrane</keyword>
<accession>A0A4R4DVV6</accession>
<feature type="transmembrane region" description="Helical" evidence="1">
    <location>
        <begin position="83"/>
        <end position="103"/>
    </location>
</feature>
<feature type="transmembrane region" description="Helical" evidence="1">
    <location>
        <begin position="236"/>
        <end position="259"/>
    </location>
</feature>
<dbReference type="PANTHER" id="PTHR30188">
    <property type="entry name" value="ABC TRANSPORTER PERMEASE PROTEIN-RELATED"/>
    <property type="match status" value="1"/>
</dbReference>
<feature type="transmembrane region" description="Helical" evidence="1">
    <location>
        <begin position="51"/>
        <end position="71"/>
    </location>
</feature>
<dbReference type="Pfam" id="PF02405">
    <property type="entry name" value="MlaE"/>
    <property type="match status" value="1"/>
</dbReference>
<gene>
    <name evidence="2" type="ORF">E0486_14875</name>
</gene>
<dbReference type="GO" id="GO:0043190">
    <property type="term" value="C:ATP-binding cassette (ABC) transporter complex"/>
    <property type="evidence" value="ECO:0007669"/>
    <property type="project" value="InterPro"/>
</dbReference>
<dbReference type="EMBL" id="SKFH01000031">
    <property type="protein sequence ID" value="TCZ67908.1"/>
    <property type="molecule type" value="Genomic_DNA"/>
</dbReference>
<evidence type="ECO:0000256" key="1">
    <source>
        <dbReference type="SAM" id="Phobius"/>
    </source>
</evidence>
<keyword evidence="1" id="KW-1133">Transmembrane helix</keyword>
<sequence>MSNTTKYFFGKAADSFLMETFQLLKFTGLFWKNVFRPPFEFRELLRQCYEVGYRSLGLISLTGFITGIVFTRQSRSSLADFGATSWLPALMGVAIVRALAPLITSLISAGKVGSNIGAEIGSMRVSEQIEAMEMSAVDPFKFLVVSRVLATTLMMPLLAAYMALVGMLGSYLNVHQNEQTSFTVFIKNAFANLSFLDLEASLTKSILFGFTIGLVSCFKGYTATNGTEGVGRAANASVVVSMFFIFIEEVLIVQVFNLIKYA</sequence>
<feature type="transmembrane region" description="Helical" evidence="1">
    <location>
        <begin position="148"/>
        <end position="172"/>
    </location>
</feature>
<comment type="caution">
    <text evidence="2">The sequence shown here is derived from an EMBL/GenBank/DDBJ whole genome shotgun (WGS) entry which is preliminary data.</text>
</comment>
<reference evidence="2 3" key="1">
    <citation type="submission" date="2019-03" db="EMBL/GenBank/DDBJ databases">
        <authorList>
            <person name="Kim M.K.M."/>
        </authorList>
    </citation>
    <scope>NUCLEOTIDE SEQUENCE [LARGE SCALE GENOMIC DNA]</scope>
    <source>
        <strain evidence="2 3">17J68-15</strain>
    </source>
</reference>
<evidence type="ECO:0000313" key="3">
    <source>
        <dbReference type="Proteomes" id="UP000295164"/>
    </source>
</evidence>
<dbReference type="Proteomes" id="UP000295164">
    <property type="component" value="Unassembled WGS sequence"/>
</dbReference>
<protein>
    <submittedName>
        <fullName evidence="2">ABC transporter permease</fullName>
    </submittedName>
</protein>
<proteinExistence type="predicted"/>
<dbReference type="InterPro" id="IPR030802">
    <property type="entry name" value="Permease_MalE"/>
</dbReference>
<dbReference type="GO" id="GO:0005548">
    <property type="term" value="F:phospholipid transporter activity"/>
    <property type="evidence" value="ECO:0007669"/>
    <property type="project" value="TreeGrafter"/>
</dbReference>
<dbReference type="OrthoDB" id="9810518at2"/>
<keyword evidence="1" id="KW-0472">Membrane</keyword>